<evidence type="ECO:0000259" key="4">
    <source>
        <dbReference type="Pfam" id="PF08028"/>
    </source>
</evidence>
<dbReference type="Gene3D" id="1.20.140.10">
    <property type="entry name" value="Butyryl-CoA Dehydrogenase, subunit A, domain 3"/>
    <property type="match status" value="1"/>
</dbReference>
<dbReference type="InterPro" id="IPR050741">
    <property type="entry name" value="Acyl-CoA_dehydrogenase"/>
</dbReference>
<dbReference type="AlphaFoldDB" id="A0A933RY53"/>
<dbReference type="InterPro" id="IPR036250">
    <property type="entry name" value="AcylCo_DH-like_C"/>
</dbReference>
<protein>
    <submittedName>
        <fullName evidence="5">Acyl-CoA dehydrogenase family protein</fullName>
    </submittedName>
</protein>
<comment type="caution">
    <text evidence="5">The sequence shown here is derived from an EMBL/GenBank/DDBJ whole genome shotgun (WGS) entry which is preliminary data.</text>
</comment>
<proteinExistence type="inferred from homology"/>
<dbReference type="PANTHER" id="PTHR48083">
    <property type="entry name" value="MEDIUM-CHAIN SPECIFIC ACYL-COA DEHYDROGENASE, MITOCHONDRIAL-RELATED"/>
    <property type="match status" value="1"/>
</dbReference>
<dbReference type="GO" id="GO:0033539">
    <property type="term" value="P:fatty acid beta-oxidation using acyl-CoA dehydrogenase"/>
    <property type="evidence" value="ECO:0007669"/>
    <property type="project" value="TreeGrafter"/>
</dbReference>
<evidence type="ECO:0000256" key="1">
    <source>
        <dbReference type="ARBA" id="ARBA00023002"/>
    </source>
</evidence>
<accession>A0A933RY53</accession>
<dbReference type="Gene3D" id="1.10.540.10">
    <property type="entry name" value="Acyl-CoA dehydrogenase/oxidase, N-terminal domain"/>
    <property type="match status" value="1"/>
</dbReference>
<keyword evidence="1" id="KW-0560">Oxidoreductase</keyword>
<dbReference type="PANTHER" id="PTHR48083:SF19">
    <property type="entry name" value="FLAVIN-DEPENDENT MONOOXYGENASE, OXYGENASE SUBUNIT HSAA"/>
    <property type="match status" value="1"/>
</dbReference>
<feature type="domain" description="Acyl-CoA dehydrogenase C-terminal" evidence="4">
    <location>
        <begin position="248"/>
        <end position="379"/>
    </location>
</feature>
<dbReference type="GO" id="GO:0016712">
    <property type="term" value="F:oxidoreductase activity, acting on paired donors, with incorporation or reduction of molecular oxygen, reduced flavin or flavoprotein as one donor, and incorporation of one atom of oxygen"/>
    <property type="evidence" value="ECO:0007669"/>
    <property type="project" value="TreeGrafter"/>
</dbReference>
<dbReference type="InterPro" id="IPR037069">
    <property type="entry name" value="AcylCoA_DH/ox_N_sf"/>
</dbReference>
<dbReference type="InterPro" id="IPR013107">
    <property type="entry name" value="Acyl-CoA_DH_C"/>
</dbReference>
<dbReference type="Pfam" id="PF02771">
    <property type="entry name" value="Acyl-CoA_dh_N"/>
    <property type="match status" value="1"/>
</dbReference>
<dbReference type="PIRSF" id="PIRSF016578">
    <property type="entry name" value="HsaA"/>
    <property type="match status" value="1"/>
</dbReference>
<dbReference type="GO" id="GO:0050660">
    <property type="term" value="F:flavin adenine dinucleotide binding"/>
    <property type="evidence" value="ECO:0007669"/>
    <property type="project" value="InterPro"/>
</dbReference>
<dbReference type="InterPro" id="IPR046373">
    <property type="entry name" value="Acyl-CoA_Oxase/DH_mid-dom_sf"/>
</dbReference>
<evidence type="ECO:0000259" key="3">
    <source>
        <dbReference type="Pfam" id="PF02771"/>
    </source>
</evidence>
<comment type="similarity">
    <text evidence="2">Belongs to the HpaH/HsaA monooxygenase family.</text>
</comment>
<dbReference type="InterPro" id="IPR013786">
    <property type="entry name" value="AcylCoA_DH/ox_N"/>
</dbReference>
<name>A0A933RY53_RHOPL</name>
<gene>
    <name evidence="5" type="ORF">HZA66_04255</name>
</gene>
<dbReference type="InterPro" id="IPR009100">
    <property type="entry name" value="AcylCoA_DH/oxidase_NM_dom_sf"/>
</dbReference>
<feature type="domain" description="Acyl-CoA dehydrogenase/oxidase N-terminal" evidence="3">
    <location>
        <begin position="33"/>
        <end position="118"/>
    </location>
</feature>
<reference evidence="5" key="1">
    <citation type="submission" date="2020-07" db="EMBL/GenBank/DDBJ databases">
        <title>Huge and variable diversity of episymbiotic CPR bacteria and DPANN archaea in groundwater ecosystems.</title>
        <authorList>
            <person name="He C.Y."/>
            <person name="Keren R."/>
            <person name="Whittaker M."/>
            <person name="Farag I.F."/>
            <person name="Doudna J."/>
            <person name="Cate J.H.D."/>
            <person name="Banfield J.F."/>
        </authorList>
    </citation>
    <scope>NUCLEOTIDE SEQUENCE</scope>
    <source>
        <strain evidence="5">NC_groundwater_1818_Pr3_B-0.1um_66_35</strain>
    </source>
</reference>
<dbReference type="SUPFAM" id="SSF47203">
    <property type="entry name" value="Acyl-CoA dehydrogenase C-terminal domain-like"/>
    <property type="match status" value="1"/>
</dbReference>
<dbReference type="Proteomes" id="UP000782519">
    <property type="component" value="Unassembled WGS sequence"/>
</dbReference>
<sequence>MNSAAAMQKVPSHSATDSVFDYKEAVRSILPRIAATTDESDKLRRLSDDAANALRESGLARMITPKQFGGYEMSPSAHIWACAEIGKVCSAASWVLMVCVAHDYIIGRFPEECQREVYEGDADNLVAGSLAPAGTLTRVDGGWRLTGRWQFGSGSDHSPWFIVGARRADPGPDDYLIHHVMVPRADVEIVDTWHTLGMRGTGSKDLVVTDAFIPDHRQVPTQPTFLGLSPHAKAPTYRLSVYSGLPAMLSGSVLGMAEGGLKAFIDATAKRVSPYGVVKAANQSMQKRVAESSAEIAAARRLLTEMCDRFDTLMKIDQAPMSAADRIQMRWDSAYVVELCRRAIDRLYAASGAHGLYEGNPVYRAFRDISTACHHAVIDFDTVSGMMGQFKLTGDLGENPRAAPFA</sequence>
<dbReference type="Gene3D" id="2.40.110.10">
    <property type="entry name" value="Butyryl-CoA Dehydrogenase, subunit A, domain 2"/>
    <property type="match status" value="1"/>
</dbReference>
<dbReference type="SUPFAM" id="SSF56645">
    <property type="entry name" value="Acyl-CoA dehydrogenase NM domain-like"/>
    <property type="match status" value="1"/>
</dbReference>
<evidence type="ECO:0000256" key="2">
    <source>
        <dbReference type="ARBA" id="ARBA00049661"/>
    </source>
</evidence>
<dbReference type="GO" id="GO:0005737">
    <property type="term" value="C:cytoplasm"/>
    <property type="evidence" value="ECO:0007669"/>
    <property type="project" value="TreeGrafter"/>
</dbReference>
<dbReference type="EMBL" id="JACRJB010000014">
    <property type="protein sequence ID" value="MBI5128628.1"/>
    <property type="molecule type" value="Genomic_DNA"/>
</dbReference>
<evidence type="ECO:0000313" key="6">
    <source>
        <dbReference type="Proteomes" id="UP000782519"/>
    </source>
</evidence>
<dbReference type="GO" id="GO:0003995">
    <property type="term" value="F:acyl-CoA dehydrogenase activity"/>
    <property type="evidence" value="ECO:0007669"/>
    <property type="project" value="TreeGrafter"/>
</dbReference>
<organism evidence="5 6">
    <name type="scientific">Rhodopseudomonas palustris</name>
    <dbReference type="NCBI Taxonomy" id="1076"/>
    <lineage>
        <taxon>Bacteria</taxon>
        <taxon>Pseudomonadati</taxon>
        <taxon>Pseudomonadota</taxon>
        <taxon>Alphaproteobacteria</taxon>
        <taxon>Hyphomicrobiales</taxon>
        <taxon>Nitrobacteraceae</taxon>
        <taxon>Rhodopseudomonas</taxon>
    </lineage>
</organism>
<dbReference type="Pfam" id="PF08028">
    <property type="entry name" value="Acyl-CoA_dh_2"/>
    <property type="match status" value="1"/>
</dbReference>
<evidence type="ECO:0000313" key="5">
    <source>
        <dbReference type="EMBL" id="MBI5128628.1"/>
    </source>
</evidence>